<organism evidence="1 2">
    <name type="scientific">Candidatus Cerribacteria bacterium 'Amazon FNV 2010 28 9'</name>
    <dbReference type="NCBI Taxonomy" id="2081795"/>
    <lineage>
        <taxon>Bacteria</taxon>
        <taxon>Candidatus Cerribacteria</taxon>
    </lineage>
</organism>
<name>A0A317JPX9_9BACT</name>
<evidence type="ECO:0000313" key="1">
    <source>
        <dbReference type="EMBL" id="PWU24137.1"/>
    </source>
</evidence>
<reference evidence="1 2" key="1">
    <citation type="submission" date="2018-02" db="EMBL/GenBank/DDBJ databases">
        <title>Genomic Reconstructions from Amazon Rainforest and Pasture Soil Reveal Novel Insights into the Physiology of Candidate Phyla in Tropical Sites.</title>
        <authorList>
            <person name="Kroeger M.E."/>
            <person name="Delmont T."/>
            <person name="Eren A.M."/>
            <person name="Guo J."/>
            <person name="Meyer K.M."/>
            <person name="Khan K."/>
            <person name="Rodrigues J.L.M."/>
            <person name="Bohannan B.J.M."/>
            <person name="Tringe S."/>
            <person name="Borges C.D."/>
            <person name="Tiedje J."/>
            <person name="Tsai S.M."/>
            <person name="Nusslein K."/>
        </authorList>
    </citation>
    <scope>NUCLEOTIDE SEQUENCE [LARGE SCALE GENOMIC DNA]</scope>
    <source>
        <strain evidence="1">Amazon FNV 2010 28 9</strain>
    </source>
</reference>
<dbReference type="Proteomes" id="UP000246104">
    <property type="component" value="Unassembled WGS sequence"/>
</dbReference>
<comment type="caution">
    <text evidence="1">The sequence shown here is derived from an EMBL/GenBank/DDBJ whole genome shotgun (WGS) entry which is preliminary data.</text>
</comment>
<protein>
    <submittedName>
        <fullName evidence="1">Uncharacterized protein</fullName>
    </submittedName>
</protein>
<gene>
    <name evidence="1" type="ORF">C5B42_00550</name>
</gene>
<sequence length="184" mass="20970">MKKFSFKDELQKIVSTKQLVQVHFQDDPSQFKVAYILAVNNDFITLIEVDSSAAFDGVCIYPMEDVTAIKVDSLYVGELAKRVSDSIHAMALQEVKNVKKFTFEGFISGFENSKTVVEISYEKDDGRAGRIIDHDNEVVVFDEYREEGANRLARAYIKLDSILRISVDVPWTRTVSRSLIDKNF</sequence>
<dbReference type="AlphaFoldDB" id="A0A317JPX9"/>
<proteinExistence type="predicted"/>
<dbReference type="EMBL" id="PSRQ01000010">
    <property type="protein sequence ID" value="PWU24137.1"/>
    <property type="molecule type" value="Genomic_DNA"/>
</dbReference>
<accession>A0A317JPX9</accession>
<evidence type="ECO:0000313" key="2">
    <source>
        <dbReference type="Proteomes" id="UP000246104"/>
    </source>
</evidence>